<evidence type="ECO:0000313" key="2">
    <source>
        <dbReference type="Proteomes" id="UP001059295"/>
    </source>
</evidence>
<accession>A0ABY5V339</accession>
<dbReference type="PANTHER" id="PTHR34071">
    <property type="entry name" value="5-NITROIMIDAZOLE ANTIBIOTICS RESISTANCE PROTEIN, NIMA-FAMILY-RELATED PROTEIN-RELATED"/>
    <property type="match status" value="1"/>
</dbReference>
<dbReference type="Gene3D" id="2.30.110.10">
    <property type="entry name" value="Electron Transport, Fmn-binding Protein, Chain A"/>
    <property type="match status" value="1"/>
</dbReference>
<organism evidence="1 2">
    <name type="scientific">Alistipes ihumii AP11</name>
    <dbReference type="NCBI Taxonomy" id="1211813"/>
    <lineage>
        <taxon>Bacteria</taxon>
        <taxon>Pseudomonadati</taxon>
        <taxon>Bacteroidota</taxon>
        <taxon>Bacteroidia</taxon>
        <taxon>Bacteroidales</taxon>
        <taxon>Rikenellaceae</taxon>
        <taxon>Alistipes</taxon>
    </lineage>
</organism>
<dbReference type="PANTHER" id="PTHR34071:SF2">
    <property type="entry name" value="FLAVIN-NUCLEOTIDE-BINDING PROTEIN"/>
    <property type="match status" value="1"/>
</dbReference>
<dbReference type="RefSeq" id="WP_019244871.1">
    <property type="nucleotide sequence ID" value="NZ_CAPH01000004.1"/>
</dbReference>
<dbReference type="GeneID" id="82890609"/>
<evidence type="ECO:0000313" key="1">
    <source>
        <dbReference type="EMBL" id="UWN57707.1"/>
    </source>
</evidence>
<sequence length="162" mass="18469">MDSVFRDIRRKDRVLSCDAAWKLLERGEYGFLAMQGMNGYGYGIPLSYAMRDRSLYFHCAPSGFKLDSLDVCDRVSFCVVGRTEVMPARFTTAYESALAFGRIRRSLPEAERLEALRLLAAKYSPDYRETAEKYIAGSFGRTEVLRLDIEHVTGKGKRIETK</sequence>
<dbReference type="InterPro" id="IPR024747">
    <property type="entry name" value="Pyridox_Oxase-rel"/>
</dbReference>
<dbReference type="Pfam" id="PF12900">
    <property type="entry name" value="Pyridox_ox_2"/>
    <property type="match status" value="1"/>
</dbReference>
<reference evidence="1" key="1">
    <citation type="journal article" date="2022" name="Cell">
        <title>Design, construction, and in vivo augmentation of a complex gut microbiome.</title>
        <authorList>
            <person name="Cheng A.G."/>
            <person name="Ho P.Y."/>
            <person name="Aranda-Diaz A."/>
            <person name="Jain S."/>
            <person name="Yu F.B."/>
            <person name="Meng X."/>
            <person name="Wang M."/>
            <person name="Iakiviak M."/>
            <person name="Nagashima K."/>
            <person name="Zhao A."/>
            <person name="Murugkar P."/>
            <person name="Patil A."/>
            <person name="Atabakhsh K."/>
            <person name="Weakley A."/>
            <person name="Yan J."/>
            <person name="Brumbaugh A.R."/>
            <person name="Higginbottom S."/>
            <person name="Dimas A."/>
            <person name="Shiver A.L."/>
            <person name="Deutschbauer A."/>
            <person name="Neff N."/>
            <person name="Sonnenburg J.L."/>
            <person name="Huang K.C."/>
            <person name="Fischbach M.A."/>
        </authorList>
    </citation>
    <scope>NUCLEOTIDE SEQUENCE</scope>
    <source>
        <strain evidence="1">AP11</strain>
    </source>
</reference>
<protein>
    <submittedName>
        <fullName evidence="1">Pyridoxamine 5'-phosphate oxidase family protein</fullName>
    </submittedName>
</protein>
<dbReference type="SUPFAM" id="SSF50475">
    <property type="entry name" value="FMN-binding split barrel"/>
    <property type="match status" value="1"/>
</dbReference>
<name>A0ABY5V339_9BACT</name>
<gene>
    <name evidence="1" type="ORF">NQ491_02705</name>
</gene>
<keyword evidence="2" id="KW-1185">Reference proteome</keyword>
<dbReference type="InterPro" id="IPR012349">
    <property type="entry name" value="Split_barrel_FMN-bd"/>
</dbReference>
<dbReference type="EMBL" id="CP102294">
    <property type="protein sequence ID" value="UWN57707.1"/>
    <property type="molecule type" value="Genomic_DNA"/>
</dbReference>
<dbReference type="Proteomes" id="UP001059295">
    <property type="component" value="Chromosome"/>
</dbReference>
<proteinExistence type="predicted"/>